<evidence type="ECO:0000313" key="2">
    <source>
        <dbReference type="EMBL" id="OGK55057.1"/>
    </source>
</evidence>
<feature type="coiled-coil region" evidence="1">
    <location>
        <begin position="33"/>
        <end position="159"/>
    </location>
</feature>
<name>A0A1F7JHH3_9BACT</name>
<sequence>MNNQIICPHCGEHVEITEVLRRQIEVEVGHSLTEKHRKEIQEVRLKIQEETKKKLQDEFYDKNKELAQELEEKTKRLETFREQELQLRKEKRDLEEREKELQLEVEKRIDEERKKVQEAVEKRVFEDYRLKDKEKEKMIEDLKNALEDARRKAVQGSQQMQGEILELDIEDMLRQLFPFDSLEEVGKGIRGADIRHIVKSKFGRYCGMILWEFKNTKAWSDGWIVKLKDDMRNAKADIPVIVSTVLPPGMSNGIGMKDGVWMCDISHITPLALLVRDKVHEVAKQKFINENRGDKKDAVYEYVTGNEFRQQVEAVVEVYQNMMVDIEKERAAFERMWKKREMQVRRLISSTGTIYGSMQGLVGSSMPQVKGLELPELDSGEEHQLLTSDQNNR</sequence>
<organism evidence="2 3">
    <name type="scientific">Candidatus Roizmanbacteria bacterium RIFCSPLOWO2_01_FULL_45_11</name>
    <dbReference type="NCBI Taxonomy" id="1802070"/>
    <lineage>
        <taxon>Bacteria</taxon>
        <taxon>Candidatus Roizmaniibacteriota</taxon>
    </lineage>
</organism>
<gene>
    <name evidence="2" type="ORF">A3B56_03145</name>
</gene>
<dbReference type="Proteomes" id="UP000178486">
    <property type="component" value="Unassembled WGS sequence"/>
</dbReference>
<protein>
    <recommendedName>
        <fullName evidence="4">DUF2130 domain-containing protein</fullName>
    </recommendedName>
</protein>
<keyword evidence="1" id="KW-0175">Coiled coil</keyword>
<dbReference type="AlphaFoldDB" id="A0A1F7JHH3"/>
<evidence type="ECO:0000256" key="1">
    <source>
        <dbReference type="SAM" id="Coils"/>
    </source>
</evidence>
<evidence type="ECO:0000313" key="3">
    <source>
        <dbReference type="Proteomes" id="UP000178486"/>
    </source>
</evidence>
<proteinExistence type="predicted"/>
<accession>A0A1F7JHH3</accession>
<comment type="caution">
    <text evidence="2">The sequence shown here is derived from an EMBL/GenBank/DDBJ whole genome shotgun (WGS) entry which is preliminary data.</text>
</comment>
<dbReference type="InterPro" id="IPR019219">
    <property type="entry name" value="DUF2130"/>
</dbReference>
<reference evidence="2 3" key="1">
    <citation type="journal article" date="2016" name="Nat. Commun.">
        <title>Thousands of microbial genomes shed light on interconnected biogeochemical processes in an aquifer system.</title>
        <authorList>
            <person name="Anantharaman K."/>
            <person name="Brown C.T."/>
            <person name="Hug L.A."/>
            <person name="Sharon I."/>
            <person name="Castelle C.J."/>
            <person name="Probst A.J."/>
            <person name="Thomas B.C."/>
            <person name="Singh A."/>
            <person name="Wilkins M.J."/>
            <person name="Karaoz U."/>
            <person name="Brodie E.L."/>
            <person name="Williams K.H."/>
            <person name="Hubbard S.S."/>
            <person name="Banfield J.F."/>
        </authorList>
    </citation>
    <scope>NUCLEOTIDE SEQUENCE [LARGE SCALE GENOMIC DNA]</scope>
</reference>
<dbReference type="Pfam" id="PF09903">
    <property type="entry name" value="DUF2130"/>
    <property type="match status" value="1"/>
</dbReference>
<dbReference type="EMBL" id="MGAU01000023">
    <property type="protein sequence ID" value="OGK55057.1"/>
    <property type="molecule type" value="Genomic_DNA"/>
</dbReference>
<evidence type="ECO:0008006" key="4">
    <source>
        <dbReference type="Google" id="ProtNLM"/>
    </source>
</evidence>